<proteinExistence type="predicted"/>
<keyword evidence="4" id="KW-1185">Reference proteome</keyword>
<feature type="region of interest" description="Disordered" evidence="1">
    <location>
        <begin position="694"/>
        <end position="729"/>
    </location>
</feature>
<accession>Q1IVA4</accession>
<dbReference type="HOGENOM" id="CLU_366304_0_0_0"/>
<dbReference type="AlphaFoldDB" id="Q1IVA4"/>
<sequence length="729" mass="74433">MRKYLYLVVAVLVSFSFTFAQQTKETNAVAVPRLIRFAGQLQGPERTVGISFTLHKGQKEAATLWTETQNVKLDAEGRYSVLLGSTKADGLPVELFASGEAQWLGVRVEGQAEQPRVLLVSVPYALKAAEAETLAGHSVSEFVTNEKLAAMQQGLQPASGGTEKKSSGVTRNAISGSPTNFTGTTTDQIVGVTQGGTGAGISSNTASGYALYGKSSGTAIYGLSTATSAAGIGVYGATTSSAGYGLFGANNATTGTAVGVRGTSLSNGGIAVYGTANTATGTATGVKGITQSPSGYGVVGQNTATTGNAMGIRALSASASGYALVANETAPSGSTTGLLSTISSPGGTALVVQDTTGAAKLISGQSGAGNTEVFAVDTYGHVHATASFNADYAVTAFEMNTGYLLANTSVASYSSAVTGYAGTGGGGGGEFYGAITPAFYGVQGYSGHGALSDLANSGYSGLSASGGVFSGPNGVIAITSTKDGTGGYAVTGIGADSNGVGVTGINLGATGFAVYGSDKVNASGSYAGFFSGKVYASGTFTHAGPAFQIVDHPADPANKTLTHASVESSEMKNIYDGVVTTDASGEADVVLPSYMEAYNHEFRYQLTAIGQFAQAIVSREIQNSRFTIKTDKPLVKVSWQVTGVRNDAYAKAHPLEVESEKPESQRGRYFHPVENGAAAELTIGDARMRENLAEAKAEREKHPRAPVDNAQASVRSRRDTHLQVAAQKQ</sequence>
<dbReference type="EnsemblBacteria" id="ABF39196">
    <property type="protein sequence ID" value="ABF39196"/>
    <property type="gene ID" value="Acid345_0191"/>
</dbReference>
<feature type="region of interest" description="Disordered" evidence="1">
    <location>
        <begin position="154"/>
        <end position="180"/>
    </location>
</feature>
<evidence type="ECO:0000256" key="2">
    <source>
        <dbReference type="SAM" id="SignalP"/>
    </source>
</evidence>
<dbReference type="RefSeq" id="WP_011520998.1">
    <property type="nucleotide sequence ID" value="NC_008009.1"/>
</dbReference>
<protein>
    <submittedName>
        <fullName evidence="3">Uncharacterized protein</fullName>
    </submittedName>
</protein>
<reference evidence="3 4" key="1">
    <citation type="journal article" date="2009" name="Appl. Environ. Microbiol.">
        <title>Three genomes from the phylum Acidobacteria provide insight into the lifestyles of these microorganisms in soils.</title>
        <authorList>
            <person name="Ward N.L."/>
            <person name="Challacombe J.F."/>
            <person name="Janssen P.H."/>
            <person name="Henrissat B."/>
            <person name="Coutinho P.M."/>
            <person name="Wu M."/>
            <person name="Xie G."/>
            <person name="Haft D.H."/>
            <person name="Sait M."/>
            <person name="Badger J."/>
            <person name="Barabote R.D."/>
            <person name="Bradley B."/>
            <person name="Brettin T.S."/>
            <person name="Brinkac L.M."/>
            <person name="Bruce D."/>
            <person name="Creasy T."/>
            <person name="Daugherty S.C."/>
            <person name="Davidsen T.M."/>
            <person name="DeBoy R.T."/>
            <person name="Detter J.C."/>
            <person name="Dodson R.J."/>
            <person name="Durkin A.S."/>
            <person name="Ganapathy A."/>
            <person name="Gwinn-Giglio M."/>
            <person name="Han C.S."/>
            <person name="Khouri H."/>
            <person name="Kiss H."/>
            <person name="Kothari S.P."/>
            <person name="Madupu R."/>
            <person name="Nelson K.E."/>
            <person name="Nelson W.C."/>
            <person name="Paulsen I."/>
            <person name="Penn K."/>
            <person name="Ren Q."/>
            <person name="Rosovitz M.J."/>
            <person name="Selengut J.D."/>
            <person name="Shrivastava S."/>
            <person name="Sullivan S.A."/>
            <person name="Tapia R."/>
            <person name="Thompson L.S."/>
            <person name="Watkins K.L."/>
            <person name="Yang Q."/>
            <person name="Yu C."/>
            <person name="Zafar N."/>
            <person name="Zhou L."/>
            <person name="Kuske C.R."/>
        </authorList>
    </citation>
    <scope>NUCLEOTIDE SEQUENCE [LARGE SCALE GENOMIC DNA]</scope>
    <source>
        <strain evidence="3 4">Ellin345</strain>
    </source>
</reference>
<dbReference type="eggNOG" id="COG5295">
    <property type="taxonomic scope" value="Bacteria"/>
</dbReference>
<evidence type="ECO:0000256" key="1">
    <source>
        <dbReference type="SAM" id="MobiDB-lite"/>
    </source>
</evidence>
<dbReference type="EMBL" id="CP000360">
    <property type="protein sequence ID" value="ABF39196.1"/>
    <property type="molecule type" value="Genomic_DNA"/>
</dbReference>
<gene>
    <name evidence="3" type="ordered locus">Acid345_0191</name>
</gene>
<dbReference type="Proteomes" id="UP000002432">
    <property type="component" value="Chromosome"/>
</dbReference>
<keyword evidence="2" id="KW-0732">Signal</keyword>
<organism evidence="3 4">
    <name type="scientific">Koribacter versatilis (strain Ellin345)</name>
    <dbReference type="NCBI Taxonomy" id="204669"/>
    <lineage>
        <taxon>Bacteria</taxon>
        <taxon>Pseudomonadati</taxon>
        <taxon>Acidobacteriota</taxon>
        <taxon>Terriglobia</taxon>
        <taxon>Terriglobales</taxon>
        <taxon>Candidatus Korobacteraceae</taxon>
        <taxon>Candidatus Korobacter</taxon>
    </lineage>
</organism>
<evidence type="ECO:0000313" key="4">
    <source>
        <dbReference type="Proteomes" id="UP000002432"/>
    </source>
</evidence>
<feature type="signal peptide" evidence="2">
    <location>
        <begin position="1"/>
        <end position="20"/>
    </location>
</feature>
<dbReference type="STRING" id="204669.Acid345_0191"/>
<dbReference type="OrthoDB" id="966072at2"/>
<feature type="compositionally biased region" description="Basic and acidic residues" evidence="1">
    <location>
        <begin position="694"/>
        <end position="705"/>
    </location>
</feature>
<feature type="chain" id="PRO_5004191396" evidence="2">
    <location>
        <begin position="21"/>
        <end position="729"/>
    </location>
</feature>
<name>Q1IVA4_KORVE</name>
<dbReference type="KEGG" id="aba:Acid345_0191"/>
<evidence type="ECO:0000313" key="3">
    <source>
        <dbReference type="EMBL" id="ABF39196.1"/>
    </source>
</evidence>
<feature type="compositionally biased region" description="Polar residues" evidence="1">
    <location>
        <begin position="167"/>
        <end position="180"/>
    </location>
</feature>